<proteinExistence type="predicted"/>
<feature type="domain" description="ABM" evidence="1">
    <location>
        <begin position="5"/>
        <end position="93"/>
    </location>
</feature>
<keyword evidence="3" id="KW-1185">Reference proteome</keyword>
<reference evidence="3" key="1">
    <citation type="submission" date="2016-10" db="EMBL/GenBank/DDBJ databases">
        <authorList>
            <person name="Varghese N."/>
            <person name="Submissions S."/>
        </authorList>
    </citation>
    <scope>NUCLEOTIDE SEQUENCE [LARGE SCALE GENOMIC DNA]</scope>
    <source>
        <strain evidence="3">Gh-105</strain>
    </source>
</reference>
<dbReference type="InterPro" id="IPR050744">
    <property type="entry name" value="AI-2_Isomerase_LsrG"/>
</dbReference>
<accession>A0A1I2X477</accession>
<dbReference type="SUPFAM" id="SSF54909">
    <property type="entry name" value="Dimeric alpha+beta barrel"/>
    <property type="match status" value="1"/>
</dbReference>
<organism evidence="2 3">
    <name type="scientific">Methylobacterium gossipiicola</name>
    <dbReference type="NCBI Taxonomy" id="582675"/>
    <lineage>
        <taxon>Bacteria</taxon>
        <taxon>Pseudomonadati</taxon>
        <taxon>Pseudomonadota</taxon>
        <taxon>Alphaproteobacteria</taxon>
        <taxon>Hyphomicrobiales</taxon>
        <taxon>Methylobacteriaceae</taxon>
        <taxon>Methylobacterium</taxon>
    </lineage>
</organism>
<keyword evidence="2" id="KW-0560">Oxidoreductase</keyword>
<dbReference type="Gene3D" id="3.30.70.100">
    <property type="match status" value="1"/>
</dbReference>
<dbReference type="AlphaFoldDB" id="A0A1I2X477"/>
<dbReference type="PROSITE" id="PS51725">
    <property type="entry name" value="ABM"/>
    <property type="match status" value="1"/>
</dbReference>
<evidence type="ECO:0000313" key="2">
    <source>
        <dbReference type="EMBL" id="SFH08334.1"/>
    </source>
</evidence>
<dbReference type="InterPro" id="IPR007138">
    <property type="entry name" value="ABM_dom"/>
</dbReference>
<dbReference type="Proteomes" id="UP000199229">
    <property type="component" value="Unassembled WGS sequence"/>
</dbReference>
<evidence type="ECO:0000313" key="3">
    <source>
        <dbReference type="Proteomes" id="UP000199229"/>
    </source>
</evidence>
<evidence type="ECO:0000259" key="1">
    <source>
        <dbReference type="PROSITE" id="PS51725"/>
    </source>
</evidence>
<name>A0A1I2X477_9HYPH</name>
<dbReference type="PANTHER" id="PTHR33336:SF3">
    <property type="entry name" value="ABM DOMAIN-CONTAINING PROTEIN"/>
    <property type="match status" value="1"/>
</dbReference>
<gene>
    <name evidence="2" type="ORF">SAMN05192565_13227</name>
</gene>
<dbReference type="InterPro" id="IPR011008">
    <property type="entry name" value="Dimeric_a/b-barrel"/>
</dbReference>
<dbReference type="EMBL" id="FOPM01000032">
    <property type="protein sequence ID" value="SFH08334.1"/>
    <property type="molecule type" value="Genomic_DNA"/>
</dbReference>
<sequence length="104" mass="11512">MPEPLVLFARIAPKPEHFVAARRAVSEILAATRSEPGCRSFVLHEDEGGGCLYLYEIWDNEAALAAHHAQPYTQAVFEQYRAWLSEPVEITRLRAIGEAGACSS</sequence>
<dbReference type="GO" id="GO:0004497">
    <property type="term" value="F:monooxygenase activity"/>
    <property type="evidence" value="ECO:0007669"/>
    <property type="project" value="UniProtKB-KW"/>
</dbReference>
<dbReference type="Pfam" id="PF03992">
    <property type="entry name" value="ABM"/>
    <property type="match status" value="1"/>
</dbReference>
<dbReference type="STRING" id="582675.SAMN05192565_13227"/>
<dbReference type="PANTHER" id="PTHR33336">
    <property type="entry name" value="QUINOL MONOOXYGENASE YGIN-RELATED"/>
    <property type="match status" value="1"/>
</dbReference>
<protein>
    <submittedName>
        <fullName evidence="2">Quinol monooxygenase YgiN</fullName>
    </submittedName>
</protein>
<keyword evidence="2" id="KW-0503">Monooxygenase</keyword>
<dbReference type="OrthoDB" id="287932at2"/>